<feature type="non-terminal residue" evidence="2">
    <location>
        <position position="1"/>
    </location>
</feature>
<dbReference type="EMBL" id="VXIS01000160">
    <property type="protein sequence ID" value="KAA8900025.1"/>
    <property type="molecule type" value="Genomic_DNA"/>
</dbReference>
<feature type="non-terminal residue" evidence="2">
    <location>
        <position position="186"/>
    </location>
</feature>
<evidence type="ECO:0000259" key="1">
    <source>
        <dbReference type="Pfam" id="PF13883"/>
    </source>
</evidence>
<evidence type="ECO:0000313" key="3">
    <source>
        <dbReference type="Proteomes" id="UP000326924"/>
    </source>
</evidence>
<dbReference type="InParanoid" id="A0A5J5EPV0"/>
<dbReference type="Proteomes" id="UP000326924">
    <property type="component" value="Unassembled WGS sequence"/>
</dbReference>
<dbReference type="PANTHER" id="PTHR37273">
    <property type="entry name" value="CHROMOSOME 8, WHOLE GENOME SHOTGUN SEQUENCE"/>
    <property type="match status" value="1"/>
</dbReference>
<dbReference type="InterPro" id="IPR012349">
    <property type="entry name" value="Split_barrel_FMN-bd"/>
</dbReference>
<proteinExistence type="predicted"/>
<comment type="caution">
    <text evidence="2">The sequence shown here is derived from an EMBL/GenBank/DDBJ whole genome shotgun (WGS) entry which is preliminary data.</text>
</comment>
<dbReference type="SUPFAM" id="SSF50475">
    <property type="entry name" value="FMN-binding split barrel"/>
    <property type="match status" value="1"/>
</dbReference>
<name>A0A5J5EPV0_9PEZI</name>
<dbReference type="Pfam" id="PF13883">
    <property type="entry name" value="CREG_beta-barrel"/>
    <property type="match status" value="1"/>
</dbReference>
<reference evidence="2 3" key="1">
    <citation type="submission" date="2019-09" db="EMBL/GenBank/DDBJ databases">
        <title>Draft genome of the ectomycorrhizal ascomycete Sphaerosporella brunnea.</title>
        <authorList>
            <consortium name="DOE Joint Genome Institute"/>
            <person name="Benucci G.M."/>
            <person name="Marozzi G."/>
            <person name="Antonielli L."/>
            <person name="Sanchez S."/>
            <person name="Marco P."/>
            <person name="Wang X."/>
            <person name="Falini L.B."/>
            <person name="Barry K."/>
            <person name="Haridas S."/>
            <person name="Lipzen A."/>
            <person name="Labutti K."/>
            <person name="Grigoriev I.V."/>
            <person name="Murat C."/>
            <person name="Martin F."/>
            <person name="Albertini E."/>
            <person name="Donnini D."/>
            <person name="Bonito G."/>
        </authorList>
    </citation>
    <scope>NUCLEOTIDE SEQUENCE [LARGE SCALE GENOMIC DNA]</scope>
    <source>
        <strain evidence="2 3">Sb_GMNB300</strain>
    </source>
</reference>
<gene>
    <name evidence="2" type="ORF">FN846DRAFT_760587</name>
</gene>
<dbReference type="OrthoDB" id="2138282at2759"/>
<sequence>PIDLSTASIPTVAEAAKQARRLVLSEPVGTLSTVFPEGNTHGLAGLPIGLMDYHADCSATGDPTLLGMGIATSFRNALPTNSSISLSVREHAPRMFSPVAHPRVSLIGKLVKIPDEDETEKERVKRCFVKRHPDAMRWTPGNKIHDSFWVRFEVEKVYWVGGFGNVAYIGWIPIELYHGVEPGEAD</sequence>
<dbReference type="AlphaFoldDB" id="A0A5J5EPV0"/>
<organism evidence="2 3">
    <name type="scientific">Sphaerosporella brunnea</name>
    <dbReference type="NCBI Taxonomy" id="1250544"/>
    <lineage>
        <taxon>Eukaryota</taxon>
        <taxon>Fungi</taxon>
        <taxon>Dikarya</taxon>
        <taxon>Ascomycota</taxon>
        <taxon>Pezizomycotina</taxon>
        <taxon>Pezizomycetes</taxon>
        <taxon>Pezizales</taxon>
        <taxon>Pyronemataceae</taxon>
        <taxon>Sphaerosporella</taxon>
    </lineage>
</organism>
<dbReference type="InterPro" id="IPR055343">
    <property type="entry name" value="CREG_beta-barrel"/>
</dbReference>
<evidence type="ECO:0000313" key="2">
    <source>
        <dbReference type="EMBL" id="KAA8900025.1"/>
    </source>
</evidence>
<dbReference type="Gene3D" id="2.30.110.10">
    <property type="entry name" value="Electron Transport, Fmn-binding Protein, Chain A"/>
    <property type="match status" value="1"/>
</dbReference>
<feature type="domain" description="CREG-like beta-barrel" evidence="1">
    <location>
        <begin position="10"/>
        <end position="178"/>
    </location>
</feature>
<accession>A0A5J5EPV0</accession>
<keyword evidence="3" id="KW-1185">Reference proteome</keyword>
<dbReference type="PANTHER" id="PTHR37273:SF1">
    <property type="entry name" value="ADL397C-AP"/>
    <property type="match status" value="1"/>
</dbReference>
<protein>
    <submittedName>
        <fullName evidence="2">Pyridoxamine 5'-phosphate oxidase-domain-containing protein</fullName>
    </submittedName>
</protein>